<sequence>MVNLEHGARAAAKAACVQGLYSFTVTLGMTLVLETVFKVMSRYFKARWLIDWTTIATACGAVFSGSWYVNVLAGTPEVFRTVVLGYVIGGVYCILYVRGLAQAHRNLHD</sequence>
<evidence type="ECO:0000256" key="1">
    <source>
        <dbReference type="SAM" id="Phobius"/>
    </source>
</evidence>
<protein>
    <submittedName>
        <fullName evidence="2">Uncharacterized protein</fullName>
    </submittedName>
</protein>
<gene>
    <name evidence="2" type="ORF">GCM10008090_06150</name>
</gene>
<organism evidence="2 3">
    <name type="scientific">Arenicella chitinivorans</name>
    <dbReference type="NCBI Taxonomy" id="1329800"/>
    <lineage>
        <taxon>Bacteria</taxon>
        <taxon>Pseudomonadati</taxon>
        <taxon>Pseudomonadota</taxon>
        <taxon>Gammaproteobacteria</taxon>
        <taxon>Arenicellales</taxon>
        <taxon>Arenicellaceae</taxon>
        <taxon>Arenicella</taxon>
    </lineage>
</organism>
<accession>A0A918VJ44</accession>
<proteinExistence type="predicted"/>
<feature type="transmembrane region" description="Helical" evidence="1">
    <location>
        <begin position="49"/>
        <end position="69"/>
    </location>
</feature>
<keyword evidence="3" id="KW-1185">Reference proteome</keyword>
<reference evidence="2" key="2">
    <citation type="submission" date="2020-09" db="EMBL/GenBank/DDBJ databases">
        <authorList>
            <person name="Sun Q."/>
            <person name="Kim S."/>
        </authorList>
    </citation>
    <scope>NUCLEOTIDE SEQUENCE</scope>
    <source>
        <strain evidence="2">KCTC 12711</strain>
    </source>
</reference>
<dbReference type="EMBL" id="BMXA01000001">
    <property type="protein sequence ID" value="GHA00223.1"/>
    <property type="molecule type" value="Genomic_DNA"/>
</dbReference>
<dbReference type="AlphaFoldDB" id="A0A918VJ44"/>
<evidence type="ECO:0000313" key="2">
    <source>
        <dbReference type="EMBL" id="GHA00223.1"/>
    </source>
</evidence>
<comment type="caution">
    <text evidence="2">The sequence shown here is derived from an EMBL/GenBank/DDBJ whole genome shotgun (WGS) entry which is preliminary data.</text>
</comment>
<keyword evidence="1" id="KW-0812">Transmembrane</keyword>
<evidence type="ECO:0000313" key="3">
    <source>
        <dbReference type="Proteomes" id="UP000614811"/>
    </source>
</evidence>
<feature type="transmembrane region" description="Helical" evidence="1">
    <location>
        <begin position="81"/>
        <end position="101"/>
    </location>
</feature>
<keyword evidence="1" id="KW-1133">Transmembrane helix</keyword>
<reference evidence="2" key="1">
    <citation type="journal article" date="2014" name="Int. J. Syst. Evol. Microbiol.">
        <title>Complete genome sequence of Corynebacterium casei LMG S-19264T (=DSM 44701T), isolated from a smear-ripened cheese.</title>
        <authorList>
            <consortium name="US DOE Joint Genome Institute (JGI-PGF)"/>
            <person name="Walter F."/>
            <person name="Albersmeier A."/>
            <person name="Kalinowski J."/>
            <person name="Ruckert C."/>
        </authorList>
    </citation>
    <scope>NUCLEOTIDE SEQUENCE</scope>
    <source>
        <strain evidence="2">KCTC 12711</strain>
    </source>
</reference>
<feature type="transmembrane region" description="Helical" evidence="1">
    <location>
        <begin position="20"/>
        <end position="37"/>
    </location>
</feature>
<name>A0A918VJ44_9GAMM</name>
<keyword evidence="1" id="KW-0472">Membrane</keyword>
<dbReference type="Proteomes" id="UP000614811">
    <property type="component" value="Unassembled WGS sequence"/>
</dbReference>